<dbReference type="EMBL" id="CP165734">
    <property type="protein sequence ID" value="XDV58037.1"/>
    <property type="molecule type" value="Genomic_DNA"/>
</dbReference>
<dbReference type="RefSeq" id="WP_369722506.1">
    <property type="nucleotide sequence ID" value="NZ_CP165734.1"/>
</dbReference>
<dbReference type="FunFam" id="3.40.50.300:FF:000221">
    <property type="entry name" value="Multidrug ABC transporter ATP-binding protein"/>
    <property type="match status" value="1"/>
</dbReference>
<dbReference type="InterPro" id="IPR036640">
    <property type="entry name" value="ABC1_TM_sf"/>
</dbReference>
<evidence type="ECO:0000256" key="5">
    <source>
        <dbReference type="ARBA" id="ARBA00022597"/>
    </source>
</evidence>
<dbReference type="PANTHER" id="PTHR24221:SF654">
    <property type="entry name" value="ATP-BINDING CASSETTE SUB-FAMILY B MEMBER 6"/>
    <property type="match status" value="1"/>
</dbReference>
<keyword evidence="7" id="KW-0547">Nucleotide-binding</keyword>
<feature type="transmembrane region" description="Helical" evidence="12">
    <location>
        <begin position="145"/>
        <end position="162"/>
    </location>
</feature>
<dbReference type="InterPro" id="IPR003439">
    <property type="entry name" value="ABC_transporter-like_ATP-bd"/>
</dbReference>
<dbReference type="GO" id="GO:0005886">
    <property type="term" value="C:plasma membrane"/>
    <property type="evidence" value="ECO:0007669"/>
    <property type="project" value="UniProtKB-SubCell"/>
</dbReference>
<sequence>MKVVAKPPWVARATLLIQGNKVDSTMVDLKRRVVQISAGWEQENRETLAVLTKHHWSTLLVAMFGRKIKGYKAVFSLAWRYSQSHRKLLWLFVGLAVFGTVTESFGVFLLVPLLQTMGNTNVFANVPLLGRMSVLFNDLPVDRRLLWAGALMLVVVLLRGALQFAQEFVGYAIPHRIDLHLRFRAYSAFIKTSMKFVDTIGAGEISNITVNQPARIGIALRFFATLAANVAVLFSYIAVLSFVAPLLFLVAFVYVVLVSLVFRAMTTKLVHSVGLEVSQANLQFGQLFYETLYGGRLIRLAGATQDVQRDLKASLKDLERARDKTVAVENMTVPFFSTVGGILICVIVMLAGTLDPDVVGQAVGVLVIFFILLFRILPPLSIINISRNNIIIHLDAFREFDAFLEKAEAARERDGHIRVDNFTNEIRFEDVCFAYEEGRPNVLDKVSFVVPRGHMVAIVGPSGAGKSTIINLITRLYAPNSGTVYVDGASLKDIEIASWWRRLGVVTQDIVVMDDTIRANLCFGLRNEVSLDQMRSAARLAAIDEWIESLPDGYETVMGDRGSHLSGGQRQRIALARAFLRDPDVMILDEATSALDTLTERTIQKQLLALSRRKTMIVIAHRLSTVRRADTIMLIDRGHVVEVGSHNELIARRGRYWNMIESQSLDLVEDEES</sequence>
<feature type="domain" description="ABC transmembrane type-1" evidence="14">
    <location>
        <begin position="90"/>
        <end position="383"/>
    </location>
</feature>
<evidence type="ECO:0000256" key="9">
    <source>
        <dbReference type="ARBA" id="ARBA00022989"/>
    </source>
</evidence>
<accession>A0AB39XJX8</accession>
<evidence type="ECO:0000256" key="12">
    <source>
        <dbReference type="SAM" id="Phobius"/>
    </source>
</evidence>
<dbReference type="SMART" id="SM00382">
    <property type="entry name" value="AAA"/>
    <property type="match status" value="1"/>
</dbReference>
<evidence type="ECO:0000256" key="8">
    <source>
        <dbReference type="ARBA" id="ARBA00022840"/>
    </source>
</evidence>
<dbReference type="InterPro" id="IPR027417">
    <property type="entry name" value="P-loop_NTPase"/>
</dbReference>
<feature type="transmembrane region" description="Helical" evidence="12">
    <location>
        <begin position="218"/>
        <end position="237"/>
    </location>
</feature>
<keyword evidence="4" id="KW-1003">Cell membrane</keyword>
<organism evidence="15">
    <name type="scientific">Bradyrhizobium sp. LLZ17</name>
    <dbReference type="NCBI Taxonomy" id="3239388"/>
    <lineage>
        <taxon>Bacteria</taxon>
        <taxon>Pseudomonadati</taxon>
        <taxon>Pseudomonadota</taxon>
        <taxon>Alphaproteobacteria</taxon>
        <taxon>Hyphomicrobiales</taxon>
        <taxon>Nitrobacteraceae</taxon>
        <taxon>Bradyrhizobium</taxon>
    </lineage>
</organism>
<evidence type="ECO:0000256" key="4">
    <source>
        <dbReference type="ARBA" id="ARBA00022475"/>
    </source>
</evidence>
<dbReference type="SUPFAM" id="SSF52540">
    <property type="entry name" value="P-loop containing nucleoside triphosphate hydrolases"/>
    <property type="match status" value="1"/>
</dbReference>
<feature type="transmembrane region" description="Helical" evidence="12">
    <location>
        <begin position="88"/>
        <end position="111"/>
    </location>
</feature>
<evidence type="ECO:0000256" key="2">
    <source>
        <dbReference type="ARBA" id="ARBA00005417"/>
    </source>
</evidence>
<dbReference type="PROSITE" id="PS00211">
    <property type="entry name" value="ABC_TRANSPORTER_1"/>
    <property type="match status" value="1"/>
</dbReference>
<evidence type="ECO:0000256" key="3">
    <source>
        <dbReference type="ARBA" id="ARBA00022448"/>
    </source>
</evidence>
<reference evidence="15" key="1">
    <citation type="submission" date="2024-08" db="EMBL/GenBank/DDBJ databases">
        <authorList>
            <person name="Chaddad Z."/>
            <person name="Lamrabet M."/>
            <person name="Bouhnik O."/>
            <person name="Alami S."/>
            <person name="Wipf D."/>
            <person name="Courty P.E."/>
            <person name="Missbah El Idrissi M."/>
        </authorList>
    </citation>
    <scope>NUCLEOTIDE SEQUENCE</scope>
    <source>
        <strain evidence="15">LLZ17</strain>
    </source>
</reference>
<dbReference type="PROSITE" id="PS50893">
    <property type="entry name" value="ABC_TRANSPORTER_2"/>
    <property type="match status" value="1"/>
</dbReference>
<keyword evidence="9 12" id="KW-1133">Transmembrane helix</keyword>
<evidence type="ECO:0000313" key="15">
    <source>
        <dbReference type="EMBL" id="XDV58037.1"/>
    </source>
</evidence>
<keyword evidence="10 12" id="KW-0472">Membrane</keyword>
<keyword evidence="5" id="KW-0762">Sugar transport</keyword>
<dbReference type="Pfam" id="PF00664">
    <property type="entry name" value="ABC_membrane"/>
    <property type="match status" value="1"/>
</dbReference>
<dbReference type="Gene3D" id="3.40.50.300">
    <property type="entry name" value="P-loop containing nucleotide triphosphate hydrolases"/>
    <property type="match status" value="1"/>
</dbReference>
<dbReference type="SUPFAM" id="SSF90123">
    <property type="entry name" value="ABC transporter transmembrane region"/>
    <property type="match status" value="1"/>
</dbReference>
<comment type="similarity">
    <text evidence="2">Belongs to the ABC transporter superfamily.</text>
</comment>
<evidence type="ECO:0000256" key="10">
    <source>
        <dbReference type="ARBA" id="ARBA00023136"/>
    </source>
</evidence>
<feature type="transmembrane region" description="Helical" evidence="12">
    <location>
        <begin position="243"/>
        <end position="262"/>
    </location>
</feature>
<dbReference type="Gene3D" id="1.20.1560.10">
    <property type="entry name" value="ABC transporter type 1, transmembrane domain"/>
    <property type="match status" value="1"/>
</dbReference>
<feature type="transmembrane region" description="Helical" evidence="12">
    <location>
        <begin position="332"/>
        <end position="352"/>
    </location>
</feature>
<dbReference type="PANTHER" id="PTHR24221">
    <property type="entry name" value="ATP-BINDING CASSETTE SUB-FAMILY B"/>
    <property type="match status" value="1"/>
</dbReference>
<keyword evidence="6 12" id="KW-0812">Transmembrane</keyword>
<name>A0AB39XJX8_9BRAD</name>
<keyword evidence="8 15" id="KW-0067">ATP-binding</keyword>
<dbReference type="InterPro" id="IPR011527">
    <property type="entry name" value="ABC1_TM_dom"/>
</dbReference>
<dbReference type="GO" id="GO:0140359">
    <property type="term" value="F:ABC-type transporter activity"/>
    <property type="evidence" value="ECO:0007669"/>
    <property type="project" value="InterPro"/>
</dbReference>
<dbReference type="InterPro" id="IPR039421">
    <property type="entry name" value="Type_1_exporter"/>
</dbReference>
<comment type="function">
    <text evidence="11">Involved in beta-(1--&gt;2)glucan export. Transmembrane domains (TMD) form a pore in the inner membrane and the ATP-binding domain (NBD) is responsible for energy generation.</text>
</comment>
<dbReference type="Pfam" id="PF00005">
    <property type="entry name" value="ABC_tran"/>
    <property type="match status" value="1"/>
</dbReference>
<keyword evidence="3" id="KW-0813">Transport</keyword>
<feature type="transmembrane region" description="Helical" evidence="12">
    <location>
        <begin position="358"/>
        <end position="377"/>
    </location>
</feature>
<comment type="subcellular location">
    <subcellularLocation>
        <location evidence="1">Cell membrane</location>
        <topology evidence="1">Multi-pass membrane protein</topology>
    </subcellularLocation>
</comment>
<dbReference type="GO" id="GO:0005524">
    <property type="term" value="F:ATP binding"/>
    <property type="evidence" value="ECO:0007669"/>
    <property type="project" value="UniProtKB-KW"/>
</dbReference>
<dbReference type="InterPro" id="IPR017871">
    <property type="entry name" value="ABC_transporter-like_CS"/>
</dbReference>
<proteinExistence type="inferred from homology"/>
<dbReference type="GO" id="GO:0034040">
    <property type="term" value="F:ATPase-coupled lipid transmembrane transporter activity"/>
    <property type="evidence" value="ECO:0007669"/>
    <property type="project" value="TreeGrafter"/>
</dbReference>
<evidence type="ECO:0000256" key="1">
    <source>
        <dbReference type="ARBA" id="ARBA00004651"/>
    </source>
</evidence>
<evidence type="ECO:0000259" key="14">
    <source>
        <dbReference type="PROSITE" id="PS50929"/>
    </source>
</evidence>
<dbReference type="InterPro" id="IPR003593">
    <property type="entry name" value="AAA+_ATPase"/>
</dbReference>
<dbReference type="PROSITE" id="PS50929">
    <property type="entry name" value="ABC_TM1F"/>
    <property type="match status" value="1"/>
</dbReference>
<dbReference type="AlphaFoldDB" id="A0AB39XJX8"/>
<gene>
    <name evidence="15" type="ORF">AB8Z38_00200</name>
</gene>
<dbReference type="GO" id="GO:0016887">
    <property type="term" value="F:ATP hydrolysis activity"/>
    <property type="evidence" value="ECO:0007669"/>
    <property type="project" value="InterPro"/>
</dbReference>
<evidence type="ECO:0000256" key="6">
    <source>
        <dbReference type="ARBA" id="ARBA00022692"/>
    </source>
</evidence>
<evidence type="ECO:0000256" key="11">
    <source>
        <dbReference type="ARBA" id="ARBA00024722"/>
    </source>
</evidence>
<evidence type="ECO:0000259" key="13">
    <source>
        <dbReference type="PROSITE" id="PS50893"/>
    </source>
</evidence>
<evidence type="ECO:0000256" key="7">
    <source>
        <dbReference type="ARBA" id="ARBA00022741"/>
    </source>
</evidence>
<protein>
    <submittedName>
        <fullName evidence="15">ABC transporter ATP-binding protein</fullName>
    </submittedName>
</protein>
<feature type="domain" description="ABC transporter" evidence="13">
    <location>
        <begin position="426"/>
        <end position="662"/>
    </location>
</feature>